<dbReference type="InterPro" id="IPR036653">
    <property type="entry name" value="CinA-like_C"/>
</dbReference>
<dbReference type="Proteomes" id="UP000472372">
    <property type="component" value="Chromosome 1"/>
</dbReference>
<sequence length="176" mass="18564">MAPPSFPPEELRYIVQEVATLLKERKETVSVAETAAGGLLSATLLSFPGASTYYRGGLTLYTLESRIAFAGWTQETISSYSGPTPSIVSGLAEHTRNKLGSTYTVSESGTAGPTGGSTRNRTPGYVALAVARSGSATVTREVETGSSEREANMVAFALEGLRLLRDVIKGEEVGKL</sequence>
<name>A0A6S6VUM7_9PLEO</name>
<dbReference type="NCBIfam" id="TIGR00199">
    <property type="entry name" value="PncC_domain"/>
    <property type="match status" value="1"/>
</dbReference>
<reference evidence="2" key="1">
    <citation type="submission" date="2021-02" db="EMBL/GenBank/DDBJ databases">
        <authorList>
            <person name="Syme A R."/>
            <person name="Syme A R."/>
            <person name="Moolhuijzen P."/>
        </authorList>
    </citation>
    <scope>NUCLEOTIDE SEQUENCE</scope>
    <source>
        <strain evidence="2">W1-1</strain>
    </source>
</reference>
<dbReference type="Gene3D" id="3.90.950.20">
    <property type="entry name" value="CinA-like"/>
    <property type="match status" value="1"/>
</dbReference>
<dbReference type="SUPFAM" id="SSF142433">
    <property type="entry name" value="CinA-like"/>
    <property type="match status" value="1"/>
</dbReference>
<evidence type="ECO:0000313" key="2">
    <source>
        <dbReference type="EMBL" id="CAE7000178.1"/>
    </source>
</evidence>
<proteinExistence type="predicted"/>
<gene>
    <name evidence="2" type="ORF">PTTW11_01025</name>
</gene>
<organism evidence="2 3">
    <name type="scientific">Pyrenophora teres f. teres</name>
    <dbReference type="NCBI Taxonomy" id="97479"/>
    <lineage>
        <taxon>Eukaryota</taxon>
        <taxon>Fungi</taxon>
        <taxon>Dikarya</taxon>
        <taxon>Ascomycota</taxon>
        <taxon>Pezizomycotina</taxon>
        <taxon>Dothideomycetes</taxon>
        <taxon>Pleosporomycetidae</taxon>
        <taxon>Pleosporales</taxon>
        <taxon>Pleosporineae</taxon>
        <taxon>Pleosporaceae</taxon>
        <taxon>Pyrenophora</taxon>
    </lineage>
</organism>
<evidence type="ECO:0000259" key="1">
    <source>
        <dbReference type="Pfam" id="PF02464"/>
    </source>
</evidence>
<feature type="domain" description="CinA C-terminal" evidence="1">
    <location>
        <begin position="14"/>
        <end position="167"/>
    </location>
</feature>
<protein>
    <submittedName>
        <fullName evidence="2">Competence damage-inducible protein</fullName>
    </submittedName>
</protein>
<accession>A0A6S6VUM7</accession>
<evidence type="ECO:0000313" key="3">
    <source>
        <dbReference type="Proteomes" id="UP000472372"/>
    </source>
</evidence>
<dbReference type="InterPro" id="IPR008136">
    <property type="entry name" value="CinA_C"/>
</dbReference>
<dbReference type="AlphaFoldDB" id="A0A6S6VUM7"/>
<dbReference type="EMBL" id="HG992977">
    <property type="protein sequence ID" value="CAE7000178.1"/>
    <property type="molecule type" value="Genomic_DNA"/>
</dbReference>
<dbReference type="Pfam" id="PF02464">
    <property type="entry name" value="CinA"/>
    <property type="match status" value="1"/>
</dbReference>